<dbReference type="AlphaFoldDB" id="A0A448WJW4"/>
<protein>
    <submittedName>
        <fullName evidence="1">Uncharacterized protein</fullName>
    </submittedName>
</protein>
<dbReference type="EMBL" id="CAAALY010017883">
    <property type="protein sequence ID" value="VEL13471.1"/>
    <property type="molecule type" value="Genomic_DNA"/>
</dbReference>
<proteinExistence type="predicted"/>
<dbReference type="Proteomes" id="UP000784294">
    <property type="component" value="Unassembled WGS sequence"/>
</dbReference>
<gene>
    <name evidence="1" type="ORF">PXEA_LOCUS6911</name>
</gene>
<accession>A0A448WJW4</accession>
<organism evidence="1 2">
    <name type="scientific">Protopolystoma xenopodis</name>
    <dbReference type="NCBI Taxonomy" id="117903"/>
    <lineage>
        <taxon>Eukaryota</taxon>
        <taxon>Metazoa</taxon>
        <taxon>Spiralia</taxon>
        <taxon>Lophotrochozoa</taxon>
        <taxon>Platyhelminthes</taxon>
        <taxon>Monogenea</taxon>
        <taxon>Polyopisthocotylea</taxon>
        <taxon>Polystomatidea</taxon>
        <taxon>Polystomatidae</taxon>
        <taxon>Protopolystoma</taxon>
    </lineage>
</organism>
<evidence type="ECO:0000313" key="1">
    <source>
        <dbReference type="EMBL" id="VEL13471.1"/>
    </source>
</evidence>
<evidence type="ECO:0000313" key="2">
    <source>
        <dbReference type="Proteomes" id="UP000784294"/>
    </source>
</evidence>
<keyword evidence="2" id="KW-1185">Reference proteome</keyword>
<comment type="caution">
    <text evidence="1">The sequence shown here is derived from an EMBL/GenBank/DDBJ whole genome shotgun (WGS) entry which is preliminary data.</text>
</comment>
<reference evidence="1" key="1">
    <citation type="submission" date="2018-11" db="EMBL/GenBank/DDBJ databases">
        <authorList>
            <consortium name="Pathogen Informatics"/>
        </authorList>
    </citation>
    <scope>NUCLEOTIDE SEQUENCE</scope>
</reference>
<name>A0A448WJW4_9PLAT</name>
<sequence>MLPRKAGTEDDSEKHSWVSIRHISWRDDVSAPVVLLLCRFFIIPKHYMRRLVSYAQGEWRTFSLFSYCFVPERRAPNRDMFFVLALCTLRVVQSPETGNCDLYFVRSRLRRRGVQVTVA</sequence>